<proteinExistence type="predicted"/>
<reference evidence="4" key="1">
    <citation type="submission" date="2018-06" db="EMBL/GenBank/DDBJ databases">
        <authorList>
            <person name="Zhirakovskaya E."/>
        </authorList>
    </citation>
    <scope>NUCLEOTIDE SEQUENCE</scope>
</reference>
<feature type="coiled-coil region" evidence="1">
    <location>
        <begin position="43"/>
        <end position="128"/>
    </location>
</feature>
<dbReference type="InterPro" id="IPR003743">
    <property type="entry name" value="Zf-RING_7"/>
</dbReference>
<evidence type="ECO:0000259" key="2">
    <source>
        <dbReference type="Pfam" id="PF02591"/>
    </source>
</evidence>
<sequence length="252" mass="28734">MNVETDQPKHKMNADLERLVSLQKLDSDIARKEKLLLTLPEELKAAYASCEEAKAKLKAFDDEIEGWKKGSRGFEKDVEDLKEKIAKDKTKLPSLKTNVEYRALIKELEGYEKKISSLDDKQIELMENLESKAGDRKALEDVVKAEEAQYAVDKSEKEAAIETVREAVSALKQKRAGTIGDITSSIYQTYERVLKNRNGIGTVKVVDKMCLGCHQMIPPQLYYQIRTSDDIFQCPHCDRYLYHVPEEGEENS</sequence>
<dbReference type="Gene3D" id="1.10.287.1490">
    <property type="match status" value="1"/>
</dbReference>
<gene>
    <name evidence="4" type="ORF">MNBD_NITROSPINAE01-1255</name>
</gene>
<organism evidence="4">
    <name type="scientific">hydrothermal vent metagenome</name>
    <dbReference type="NCBI Taxonomy" id="652676"/>
    <lineage>
        <taxon>unclassified sequences</taxon>
        <taxon>metagenomes</taxon>
        <taxon>ecological metagenomes</taxon>
    </lineage>
</organism>
<dbReference type="PANTHER" id="PTHR39082">
    <property type="entry name" value="PHOSPHOLIPASE C-BETA-2-RELATED"/>
    <property type="match status" value="1"/>
</dbReference>
<keyword evidence="1" id="KW-0175">Coiled coil</keyword>
<feature type="domain" description="C4-type zinc ribbon" evidence="2">
    <location>
        <begin position="210"/>
        <end position="241"/>
    </location>
</feature>
<accession>A0A3B1BMR0</accession>
<dbReference type="AlphaFoldDB" id="A0A3B1BMR0"/>
<protein>
    <submittedName>
        <fullName evidence="4">Uncharacterized protein</fullName>
    </submittedName>
</protein>
<dbReference type="PANTHER" id="PTHR39082:SF1">
    <property type="entry name" value="SCAVENGER RECEPTOR CLASS A MEMBER 3"/>
    <property type="match status" value="1"/>
</dbReference>
<evidence type="ECO:0000259" key="3">
    <source>
        <dbReference type="Pfam" id="PF24481"/>
    </source>
</evidence>
<evidence type="ECO:0000256" key="1">
    <source>
        <dbReference type="SAM" id="Coils"/>
    </source>
</evidence>
<dbReference type="EMBL" id="UOGC01000092">
    <property type="protein sequence ID" value="VAX19646.1"/>
    <property type="molecule type" value="Genomic_DNA"/>
</dbReference>
<feature type="domain" description="CT398-like coiled coil hairpin" evidence="3">
    <location>
        <begin position="22"/>
        <end position="196"/>
    </location>
</feature>
<dbReference type="InterPro" id="IPR052376">
    <property type="entry name" value="Oxidative_Scav/Glycosyltrans"/>
</dbReference>
<name>A0A3B1BMR0_9ZZZZ</name>
<evidence type="ECO:0000313" key="4">
    <source>
        <dbReference type="EMBL" id="VAX19646.1"/>
    </source>
</evidence>
<dbReference type="Pfam" id="PF24481">
    <property type="entry name" value="CT398_CC"/>
    <property type="match status" value="1"/>
</dbReference>
<dbReference type="InterPro" id="IPR056003">
    <property type="entry name" value="CT398_CC_hairpin"/>
</dbReference>
<dbReference type="Pfam" id="PF02591">
    <property type="entry name" value="Zn_ribbon_9"/>
    <property type="match status" value="1"/>
</dbReference>